<name>A0A858BTK9_9FIRM</name>
<reference evidence="1 2" key="1">
    <citation type="submission" date="2020-02" db="EMBL/GenBank/DDBJ databases">
        <authorList>
            <person name="Kim Y.B."/>
            <person name="Roh S.W."/>
        </authorList>
    </citation>
    <scope>NUCLEOTIDE SEQUENCE [LARGE SCALE GENOMIC DNA]</scope>
    <source>
        <strain evidence="1 2">DSM 103574</strain>
    </source>
</reference>
<proteinExistence type="predicted"/>
<dbReference type="KEGG" id="abut:Ami103574_02605"/>
<organism evidence="1 2">
    <name type="scientific">Aminipila butyrica</name>
    <dbReference type="NCBI Taxonomy" id="433296"/>
    <lineage>
        <taxon>Bacteria</taxon>
        <taxon>Bacillati</taxon>
        <taxon>Bacillota</taxon>
        <taxon>Clostridia</taxon>
        <taxon>Peptostreptococcales</taxon>
        <taxon>Anaerovoracaceae</taxon>
        <taxon>Aminipila</taxon>
    </lineage>
</organism>
<keyword evidence="2" id="KW-1185">Reference proteome</keyword>
<dbReference type="Proteomes" id="UP000466848">
    <property type="component" value="Chromosome"/>
</dbReference>
<dbReference type="RefSeq" id="WP_163065190.1">
    <property type="nucleotide sequence ID" value="NZ_CP048649.1"/>
</dbReference>
<evidence type="ECO:0000313" key="2">
    <source>
        <dbReference type="Proteomes" id="UP000466848"/>
    </source>
</evidence>
<evidence type="ECO:0000313" key="1">
    <source>
        <dbReference type="EMBL" id="QIB68270.1"/>
    </source>
</evidence>
<sequence length="264" mass="29601">MNSVLTINSIVPDVHFTGLEREAVILSGDNSGRLKNGHMVRDVTGTVYNYNFEVIPKIENLTAYDELYELITAPVDSYPVSVPFGQGYLDFDAYVSSASDGLQLINGIKKLWTELSFTATAIEPQRYYGENWTIGQGTDNGVFTIDGTSFNASVTKLQRSGEVLETGQTGRLKSGRASREIIGTIYSYSMEIEQKMENIEEYDRLYYALTSPVNSHEISVPYGQGTLTFQAYITKAHDKLPYLGKYRRWEGLSIDFMAMSPARR</sequence>
<gene>
    <name evidence="1" type="ORF">Ami103574_02605</name>
</gene>
<dbReference type="AlphaFoldDB" id="A0A858BTK9"/>
<accession>A0A858BTK9</accession>
<protein>
    <submittedName>
        <fullName evidence="1">Uncharacterized protein</fullName>
    </submittedName>
</protein>
<dbReference type="EMBL" id="CP048649">
    <property type="protein sequence ID" value="QIB68270.1"/>
    <property type="molecule type" value="Genomic_DNA"/>
</dbReference>